<evidence type="ECO:0000256" key="1">
    <source>
        <dbReference type="SAM" id="MobiDB-lite"/>
    </source>
</evidence>
<evidence type="ECO:0000313" key="2">
    <source>
        <dbReference type="EMBL" id="GAA0186887.1"/>
    </source>
</evidence>
<proteinExistence type="predicted"/>
<reference evidence="2 3" key="1">
    <citation type="submission" date="2024-01" db="EMBL/GenBank/DDBJ databases">
        <title>The complete chloroplast genome sequence of Lithospermum erythrorhizon: insights into the phylogenetic relationship among Boraginaceae species and the maternal lineages of purple gromwells.</title>
        <authorList>
            <person name="Okada T."/>
            <person name="Watanabe K."/>
        </authorList>
    </citation>
    <scope>NUCLEOTIDE SEQUENCE [LARGE SCALE GENOMIC DNA]</scope>
</reference>
<feature type="region of interest" description="Disordered" evidence="1">
    <location>
        <begin position="85"/>
        <end position="147"/>
    </location>
</feature>
<accession>A0AAV3S2E8</accession>
<keyword evidence="3" id="KW-1185">Reference proteome</keyword>
<dbReference type="Proteomes" id="UP001454036">
    <property type="component" value="Unassembled WGS sequence"/>
</dbReference>
<name>A0AAV3S2E8_LITER</name>
<dbReference type="EMBL" id="BAABME010014139">
    <property type="protein sequence ID" value="GAA0186887.1"/>
    <property type="molecule type" value="Genomic_DNA"/>
</dbReference>
<gene>
    <name evidence="2" type="ORF">LIER_34175</name>
</gene>
<sequence length="283" mass="32444">MALCREEKNLFTVRVHYHGRLWLTLICCIKLLDDIDDGGEYSISVNRASTELIKVSASKRAMLSAIPFNLGDNNDSVEVNENANDIEKGADVDDEGNEKDKKDVVNEEEENDFDYSDSEVHSDDSDDVGEPTGGTQPNWKQRKGPQMSTFEKSVFDGRVSEGQTQVNKKKRYIGTYARHGFKFKQRRLSGWVDSVLSDRRDMSDIDSGDSTSDNDGTIDVVKLTVTTRKKKKRYVHFIDKNMKNPRLFSGLIFFSSEQFKEVMKLYSLIRRKDIWLTCNESHR</sequence>
<protein>
    <submittedName>
        <fullName evidence="2">Uncharacterized protein</fullName>
    </submittedName>
</protein>
<comment type="caution">
    <text evidence="2">The sequence shown here is derived from an EMBL/GenBank/DDBJ whole genome shotgun (WGS) entry which is preliminary data.</text>
</comment>
<dbReference type="AlphaFoldDB" id="A0AAV3S2E8"/>
<feature type="compositionally biased region" description="Acidic residues" evidence="1">
    <location>
        <begin position="106"/>
        <end position="117"/>
    </location>
</feature>
<organism evidence="2 3">
    <name type="scientific">Lithospermum erythrorhizon</name>
    <name type="common">Purple gromwell</name>
    <name type="synonym">Lithospermum officinale var. erythrorhizon</name>
    <dbReference type="NCBI Taxonomy" id="34254"/>
    <lineage>
        <taxon>Eukaryota</taxon>
        <taxon>Viridiplantae</taxon>
        <taxon>Streptophyta</taxon>
        <taxon>Embryophyta</taxon>
        <taxon>Tracheophyta</taxon>
        <taxon>Spermatophyta</taxon>
        <taxon>Magnoliopsida</taxon>
        <taxon>eudicotyledons</taxon>
        <taxon>Gunneridae</taxon>
        <taxon>Pentapetalae</taxon>
        <taxon>asterids</taxon>
        <taxon>lamiids</taxon>
        <taxon>Boraginales</taxon>
        <taxon>Boraginaceae</taxon>
        <taxon>Boraginoideae</taxon>
        <taxon>Lithospermeae</taxon>
        <taxon>Lithospermum</taxon>
    </lineage>
</organism>
<evidence type="ECO:0000313" key="3">
    <source>
        <dbReference type="Proteomes" id="UP001454036"/>
    </source>
</evidence>